<evidence type="ECO:0000313" key="11">
    <source>
        <dbReference type="Proteomes" id="UP000756346"/>
    </source>
</evidence>
<keyword evidence="11" id="KW-1185">Reference proteome</keyword>
<protein>
    <submittedName>
        <fullName evidence="10">Cytochrome P450</fullName>
    </submittedName>
</protein>
<dbReference type="GO" id="GO:0005506">
    <property type="term" value="F:iron ion binding"/>
    <property type="evidence" value="ECO:0007669"/>
    <property type="project" value="InterPro"/>
</dbReference>
<keyword evidence="7 9" id="KW-0503">Monooxygenase</keyword>
<dbReference type="Pfam" id="PF00067">
    <property type="entry name" value="p450"/>
    <property type="match status" value="1"/>
</dbReference>
<keyword evidence="4 8" id="KW-0479">Metal-binding</keyword>
<dbReference type="PRINTS" id="PR00385">
    <property type="entry name" value="P450"/>
</dbReference>
<evidence type="ECO:0000256" key="5">
    <source>
        <dbReference type="ARBA" id="ARBA00023002"/>
    </source>
</evidence>
<dbReference type="RefSeq" id="XP_046015017.1">
    <property type="nucleotide sequence ID" value="XM_046160142.1"/>
</dbReference>
<dbReference type="GO" id="GO:0004497">
    <property type="term" value="F:monooxygenase activity"/>
    <property type="evidence" value="ECO:0007669"/>
    <property type="project" value="UniProtKB-KW"/>
</dbReference>
<dbReference type="OrthoDB" id="1470350at2759"/>
<dbReference type="InterPro" id="IPR001128">
    <property type="entry name" value="Cyt_P450"/>
</dbReference>
<evidence type="ECO:0000256" key="4">
    <source>
        <dbReference type="ARBA" id="ARBA00022723"/>
    </source>
</evidence>
<sequence>MADLVAKLAETLRDNPPSLIVAVPAGLAAYLTSYGIYNIFFHPLRSFPGPLLFRLTTLTKTFFSIKGTLPFVLRDLHDQYGPIVRISPTELSFADPAAVKEIYGHRLAGSTADAPGGRGKQATEFPKLDAQVRISDTRPNNILNAPTHEEHAFLRKKLAPGFSDRSMRAQEPTINGYVDLLVERLRERAAGPGTEQGVVPPVDMKSWVNWATFDIIGNLGFGSDFGCLESGNGHPWVESMSRGIVHTAKLAALNSLGFGRLLGWVMDSNLVPAFVKSRTYMRNKLKERLESPSERFDFLQGFVEAKESLSFDYILSNAAILILAGSETTATLLTGATYLLLSNPDKLARATHEVRTTFDNEQSISLSSVQQQLPYLLAVLDESLRRYPPVTVGLARVVADEGGAVICGSHVPKNTTVAVWQWVTNHDDKLWHDPYGFHPERFLRRNMAGAETDQDGLEEEIRPFADDNLDALMPFGTGPRNCIGKSLAYAEMRLILARLLYAFDMSLATDDTRSPDQGTGQEDAKAADWLSSQRAYFVWEKPPLMVNLRRV</sequence>
<dbReference type="PRINTS" id="PR00463">
    <property type="entry name" value="EP450I"/>
</dbReference>
<dbReference type="Gene3D" id="1.10.630.10">
    <property type="entry name" value="Cytochrome P450"/>
    <property type="match status" value="1"/>
</dbReference>
<dbReference type="InterPro" id="IPR002401">
    <property type="entry name" value="Cyt_P450_E_grp-I"/>
</dbReference>
<comment type="caution">
    <text evidence="10">The sequence shown here is derived from an EMBL/GenBank/DDBJ whole genome shotgun (WGS) entry which is preliminary data.</text>
</comment>
<organism evidence="10 11">
    <name type="scientific">Microdochium trichocladiopsis</name>
    <dbReference type="NCBI Taxonomy" id="1682393"/>
    <lineage>
        <taxon>Eukaryota</taxon>
        <taxon>Fungi</taxon>
        <taxon>Dikarya</taxon>
        <taxon>Ascomycota</taxon>
        <taxon>Pezizomycotina</taxon>
        <taxon>Sordariomycetes</taxon>
        <taxon>Xylariomycetidae</taxon>
        <taxon>Xylariales</taxon>
        <taxon>Microdochiaceae</taxon>
        <taxon>Microdochium</taxon>
    </lineage>
</organism>
<comment type="cofactor">
    <cofactor evidence="1 8">
        <name>heme</name>
        <dbReference type="ChEBI" id="CHEBI:30413"/>
    </cofactor>
</comment>
<evidence type="ECO:0000256" key="8">
    <source>
        <dbReference type="PIRSR" id="PIRSR602401-1"/>
    </source>
</evidence>
<evidence type="ECO:0000256" key="3">
    <source>
        <dbReference type="ARBA" id="ARBA00022617"/>
    </source>
</evidence>
<evidence type="ECO:0000256" key="7">
    <source>
        <dbReference type="ARBA" id="ARBA00023033"/>
    </source>
</evidence>
<dbReference type="PROSITE" id="PS00086">
    <property type="entry name" value="CYTOCHROME_P450"/>
    <property type="match status" value="1"/>
</dbReference>
<evidence type="ECO:0000313" key="10">
    <source>
        <dbReference type="EMBL" id="KAH7034924.1"/>
    </source>
</evidence>
<dbReference type="Proteomes" id="UP000756346">
    <property type="component" value="Unassembled WGS sequence"/>
</dbReference>
<evidence type="ECO:0000256" key="1">
    <source>
        <dbReference type="ARBA" id="ARBA00001971"/>
    </source>
</evidence>
<keyword evidence="6 8" id="KW-0408">Iron</keyword>
<dbReference type="AlphaFoldDB" id="A0A9P8Y8I2"/>
<dbReference type="InterPro" id="IPR050121">
    <property type="entry name" value="Cytochrome_P450_monoxygenase"/>
</dbReference>
<gene>
    <name evidence="10" type="ORF">B0I36DRAFT_372712</name>
</gene>
<accession>A0A9P8Y8I2</accession>
<dbReference type="CDD" id="cd11058">
    <property type="entry name" value="CYP60B-like"/>
    <property type="match status" value="1"/>
</dbReference>
<dbReference type="GO" id="GO:0016705">
    <property type="term" value="F:oxidoreductase activity, acting on paired donors, with incorporation or reduction of molecular oxygen"/>
    <property type="evidence" value="ECO:0007669"/>
    <property type="project" value="InterPro"/>
</dbReference>
<evidence type="ECO:0000256" key="2">
    <source>
        <dbReference type="ARBA" id="ARBA00010617"/>
    </source>
</evidence>
<dbReference type="PANTHER" id="PTHR24305:SF230">
    <property type="entry name" value="P450, PUTATIVE (EUROFUNG)-RELATED"/>
    <property type="match status" value="1"/>
</dbReference>
<dbReference type="SUPFAM" id="SSF48264">
    <property type="entry name" value="Cytochrome P450"/>
    <property type="match status" value="1"/>
</dbReference>
<dbReference type="InterPro" id="IPR036396">
    <property type="entry name" value="Cyt_P450_sf"/>
</dbReference>
<comment type="similarity">
    <text evidence="2 9">Belongs to the cytochrome P450 family.</text>
</comment>
<keyword evidence="5 9" id="KW-0560">Oxidoreductase</keyword>
<feature type="binding site" description="axial binding residue" evidence="8">
    <location>
        <position position="482"/>
    </location>
    <ligand>
        <name>heme</name>
        <dbReference type="ChEBI" id="CHEBI:30413"/>
    </ligand>
    <ligandPart>
        <name>Fe</name>
        <dbReference type="ChEBI" id="CHEBI:18248"/>
    </ligandPart>
</feature>
<name>A0A9P8Y8I2_9PEZI</name>
<reference evidence="10" key="1">
    <citation type="journal article" date="2021" name="Nat. Commun.">
        <title>Genetic determinants of endophytism in the Arabidopsis root mycobiome.</title>
        <authorList>
            <person name="Mesny F."/>
            <person name="Miyauchi S."/>
            <person name="Thiergart T."/>
            <person name="Pickel B."/>
            <person name="Atanasova L."/>
            <person name="Karlsson M."/>
            <person name="Huettel B."/>
            <person name="Barry K.W."/>
            <person name="Haridas S."/>
            <person name="Chen C."/>
            <person name="Bauer D."/>
            <person name="Andreopoulos W."/>
            <person name="Pangilinan J."/>
            <person name="LaButti K."/>
            <person name="Riley R."/>
            <person name="Lipzen A."/>
            <person name="Clum A."/>
            <person name="Drula E."/>
            <person name="Henrissat B."/>
            <person name="Kohler A."/>
            <person name="Grigoriev I.V."/>
            <person name="Martin F.M."/>
            <person name="Hacquard S."/>
        </authorList>
    </citation>
    <scope>NUCLEOTIDE SEQUENCE</scope>
    <source>
        <strain evidence="10">MPI-CAGE-CH-0230</strain>
    </source>
</reference>
<evidence type="ECO:0000256" key="6">
    <source>
        <dbReference type="ARBA" id="ARBA00023004"/>
    </source>
</evidence>
<proteinExistence type="inferred from homology"/>
<dbReference type="EMBL" id="JAGTJQ010000003">
    <property type="protein sequence ID" value="KAH7034924.1"/>
    <property type="molecule type" value="Genomic_DNA"/>
</dbReference>
<dbReference type="GO" id="GO:0020037">
    <property type="term" value="F:heme binding"/>
    <property type="evidence" value="ECO:0007669"/>
    <property type="project" value="InterPro"/>
</dbReference>
<evidence type="ECO:0000256" key="9">
    <source>
        <dbReference type="RuleBase" id="RU000461"/>
    </source>
</evidence>
<keyword evidence="3 8" id="KW-0349">Heme</keyword>
<dbReference type="GeneID" id="70189688"/>
<dbReference type="InterPro" id="IPR017972">
    <property type="entry name" value="Cyt_P450_CS"/>
</dbReference>
<dbReference type="PANTHER" id="PTHR24305">
    <property type="entry name" value="CYTOCHROME P450"/>
    <property type="match status" value="1"/>
</dbReference>